<evidence type="ECO:0000256" key="1">
    <source>
        <dbReference type="SAM" id="MobiDB-lite"/>
    </source>
</evidence>
<evidence type="ECO:0000313" key="2">
    <source>
        <dbReference type="EMBL" id="KAK8232233.1"/>
    </source>
</evidence>
<evidence type="ECO:0000313" key="3">
    <source>
        <dbReference type="Proteomes" id="UP001492380"/>
    </source>
</evidence>
<dbReference type="Proteomes" id="UP001492380">
    <property type="component" value="Unassembled WGS sequence"/>
</dbReference>
<feature type="compositionally biased region" description="Pro residues" evidence="1">
    <location>
        <begin position="29"/>
        <end position="38"/>
    </location>
</feature>
<protein>
    <submittedName>
        <fullName evidence="2">Uncharacterized protein</fullName>
    </submittedName>
</protein>
<accession>A0ABR1YKD9</accession>
<reference evidence="2 3" key="1">
    <citation type="submission" date="2024-04" db="EMBL/GenBank/DDBJ databases">
        <title>Phyllosticta paracitricarpa is synonymous to the EU quarantine fungus P. citricarpa based on phylogenomic analyses.</title>
        <authorList>
            <consortium name="Lawrence Berkeley National Laboratory"/>
            <person name="Van Ingen-Buijs V.A."/>
            <person name="Van Westerhoven A.C."/>
            <person name="Haridas S."/>
            <person name="Skiadas P."/>
            <person name="Martin F."/>
            <person name="Groenewald J.Z."/>
            <person name="Crous P.W."/>
            <person name="Seidl M.F."/>
        </authorList>
    </citation>
    <scope>NUCLEOTIDE SEQUENCE [LARGE SCALE GENOMIC DNA]</scope>
    <source>
        <strain evidence="2 3">CBS 123374</strain>
    </source>
</reference>
<feature type="compositionally biased region" description="Basic residues" evidence="1">
    <location>
        <begin position="83"/>
        <end position="99"/>
    </location>
</feature>
<feature type="region of interest" description="Disordered" evidence="1">
    <location>
        <begin position="1"/>
        <end position="189"/>
    </location>
</feature>
<proteinExistence type="predicted"/>
<feature type="compositionally biased region" description="Basic and acidic residues" evidence="1">
    <location>
        <begin position="157"/>
        <end position="189"/>
    </location>
</feature>
<dbReference type="EMBL" id="JBBWRZ010000007">
    <property type="protein sequence ID" value="KAK8232233.1"/>
    <property type="molecule type" value="Genomic_DNA"/>
</dbReference>
<gene>
    <name evidence="2" type="ORF">HDK90DRAFT_302529</name>
</gene>
<sequence length="272" mass="29764">MSYPQHPPPHYQRPRGMSVPTTGLHAANLPPPPPGPPPNRRRSNQTIYPPPWSNNQAPPHASYSGYRPPQAHAPPPGPPPAHHPGHAHSHSHSAHHHSRGYSVPSMPPGPPPSAQQHGTRPRRQSVQSGAPPPSVVPPQQPFPQSILKNSPSTKRVHFAESVEGRSEKENSGRSRSSEGKGGDRKARSLQDFHVMLISALEEFENMEVSSEQELARRLPSLVASRDDARMRDAIAEFSRLGAQRTGKALLQMLIDEFRSACEGEIAASEKHK</sequence>
<name>A0ABR1YKD9_9PEZI</name>
<feature type="compositionally biased region" description="Pro residues" evidence="1">
    <location>
        <begin position="130"/>
        <end position="141"/>
    </location>
</feature>
<feature type="compositionally biased region" description="Pro residues" evidence="1">
    <location>
        <begin position="1"/>
        <end position="11"/>
    </location>
</feature>
<keyword evidence="3" id="KW-1185">Reference proteome</keyword>
<organism evidence="2 3">
    <name type="scientific">Phyllosticta capitalensis</name>
    <dbReference type="NCBI Taxonomy" id="121624"/>
    <lineage>
        <taxon>Eukaryota</taxon>
        <taxon>Fungi</taxon>
        <taxon>Dikarya</taxon>
        <taxon>Ascomycota</taxon>
        <taxon>Pezizomycotina</taxon>
        <taxon>Dothideomycetes</taxon>
        <taxon>Dothideomycetes incertae sedis</taxon>
        <taxon>Botryosphaeriales</taxon>
        <taxon>Phyllostictaceae</taxon>
        <taxon>Phyllosticta</taxon>
    </lineage>
</organism>
<feature type="compositionally biased region" description="Pro residues" evidence="1">
    <location>
        <begin position="71"/>
        <end position="82"/>
    </location>
</feature>
<comment type="caution">
    <text evidence="2">The sequence shown here is derived from an EMBL/GenBank/DDBJ whole genome shotgun (WGS) entry which is preliminary data.</text>
</comment>